<organism evidence="8 9">
    <name type="scientific">Sphagnum jensenii</name>
    <dbReference type="NCBI Taxonomy" id="128206"/>
    <lineage>
        <taxon>Eukaryota</taxon>
        <taxon>Viridiplantae</taxon>
        <taxon>Streptophyta</taxon>
        <taxon>Embryophyta</taxon>
        <taxon>Bryophyta</taxon>
        <taxon>Sphagnophytina</taxon>
        <taxon>Sphagnopsida</taxon>
        <taxon>Sphagnales</taxon>
        <taxon>Sphagnaceae</taxon>
        <taxon>Sphagnum</taxon>
    </lineage>
</organism>
<comment type="function">
    <text evidence="7">Transcriptional regulator that specifically binds to GA-rich elements (GAGA-repeats) present in regulatory sequences of genes involved in developmental processes.</text>
</comment>
<sequence length="279" mass="30569">MDGVERGNNWHHHCKAAVSDHHVVLQLMAVIAERDAALLEKNTAIAEKMAAWAERDAALLQRDAALADRDSALLKRDAAISALAKVEKESSSCGRKRPSSAGGIHGSKLLQRVGFAEHYSLVVSPGVPAQNKALHLAVKKVESWPSPIQRQLQEYQVKGDEEEGQTRESEIASTASYATMPVSAPTRIPYCSCTGMNQQCYRWGSGGWQSACCTTLLSLHPLPMNPKKRGSRVAGRKMSAGAFDKLLEKLKLEGVDVSYSVDLKDHWAKHGTNRYVTLR</sequence>
<keyword evidence="4 7" id="KW-0238">DNA-binding</keyword>
<dbReference type="PANTHER" id="PTHR31421:SF22">
    <property type="entry name" value="PROTEIN BASIC PENTACYSTEINE3"/>
    <property type="match status" value="1"/>
</dbReference>
<evidence type="ECO:0000256" key="5">
    <source>
        <dbReference type="ARBA" id="ARBA00023163"/>
    </source>
</evidence>
<keyword evidence="5 7" id="KW-0804">Transcription</keyword>
<evidence type="ECO:0000256" key="3">
    <source>
        <dbReference type="ARBA" id="ARBA00023015"/>
    </source>
</evidence>
<evidence type="ECO:0000313" key="8">
    <source>
        <dbReference type="EMBL" id="CAK9269471.1"/>
    </source>
</evidence>
<evidence type="ECO:0000256" key="4">
    <source>
        <dbReference type="ARBA" id="ARBA00023125"/>
    </source>
</evidence>
<reference evidence="8 9" key="1">
    <citation type="submission" date="2024-02" db="EMBL/GenBank/DDBJ databases">
        <authorList>
            <consortium name="ELIXIR-Norway"/>
            <consortium name="Elixir Norway"/>
        </authorList>
    </citation>
    <scope>NUCLEOTIDE SEQUENCE [LARGE SCALE GENOMIC DNA]</scope>
</reference>
<accession>A0ABP0WUJ7</accession>
<dbReference type="InterPro" id="IPR010409">
    <property type="entry name" value="GAGA-bd_tscrpt_act"/>
</dbReference>
<proteinExistence type="inferred from homology"/>
<keyword evidence="6 7" id="KW-0539">Nucleus</keyword>
<dbReference type="PANTHER" id="PTHR31421">
    <property type="entry name" value="PROTEIN BASIC PENTACYSTEINE3"/>
    <property type="match status" value="1"/>
</dbReference>
<evidence type="ECO:0000256" key="1">
    <source>
        <dbReference type="ARBA" id="ARBA00004123"/>
    </source>
</evidence>
<evidence type="ECO:0000256" key="6">
    <source>
        <dbReference type="ARBA" id="ARBA00023242"/>
    </source>
</evidence>
<keyword evidence="3 7" id="KW-0805">Transcription regulation</keyword>
<evidence type="ECO:0000256" key="2">
    <source>
        <dbReference type="ARBA" id="ARBA00007911"/>
    </source>
</evidence>
<comment type="similarity">
    <text evidence="2 7">Belongs to the BBR/BPC family.</text>
</comment>
<dbReference type="EMBL" id="OZ020097">
    <property type="protein sequence ID" value="CAK9269471.1"/>
    <property type="molecule type" value="Genomic_DNA"/>
</dbReference>
<name>A0ABP0WUJ7_9BRYO</name>
<evidence type="ECO:0000313" key="9">
    <source>
        <dbReference type="Proteomes" id="UP001497444"/>
    </source>
</evidence>
<dbReference type="SMART" id="SM01226">
    <property type="entry name" value="GAGA_bind"/>
    <property type="match status" value="1"/>
</dbReference>
<dbReference type="Proteomes" id="UP001497444">
    <property type="component" value="Chromosome 2"/>
</dbReference>
<gene>
    <name evidence="8" type="ORF">CSSPJE1EN1_LOCUS14949</name>
</gene>
<protein>
    <recommendedName>
        <fullName evidence="7">GAGA-binding transcriptional activator</fullName>
    </recommendedName>
</protein>
<evidence type="ECO:0000256" key="7">
    <source>
        <dbReference type="RuleBase" id="RU367160"/>
    </source>
</evidence>
<dbReference type="Pfam" id="PF06217">
    <property type="entry name" value="GAGA_bind"/>
    <property type="match status" value="1"/>
</dbReference>
<keyword evidence="9" id="KW-1185">Reference proteome</keyword>
<comment type="subcellular location">
    <subcellularLocation>
        <location evidence="1 7">Nucleus</location>
    </subcellularLocation>
</comment>